<evidence type="ECO:0000256" key="1">
    <source>
        <dbReference type="ARBA" id="ARBA00004370"/>
    </source>
</evidence>
<keyword evidence="5" id="KW-1133">Transmembrane helix</keyword>
<keyword evidence="4" id="KW-0325">Glycoprotein</keyword>
<dbReference type="SMART" id="SM00602">
    <property type="entry name" value="VPS10"/>
    <property type="match status" value="1"/>
</dbReference>
<evidence type="ECO:0000259" key="7">
    <source>
        <dbReference type="SMART" id="SM00602"/>
    </source>
</evidence>
<dbReference type="AlphaFoldDB" id="A0A2H6KEE0"/>
<evidence type="ECO:0000256" key="2">
    <source>
        <dbReference type="ARBA" id="ARBA00022737"/>
    </source>
</evidence>
<dbReference type="VEuPathDB" id="PiroplasmaDB:BOVATA_028610"/>
<dbReference type="Gene3D" id="3.30.60.270">
    <property type="match status" value="1"/>
</dbReference>
<evidence type="ECO:0000256" key="3">
    <source>
        <dbReference type="ARBA" id="ARBA00023136"/>
    </source>
</evidence>
<protein>
    <submittedName>
        <fullName evidence="8">Sortilin</fullName>
    </submittedName>
</protein>
<dbReference type="GO" id="GO:0016020">
    <property type="term" value="C:membrane"/>
    <property type="evidence" value="ECO:0007669"/>
    <property type="project" value="UniProtKB-SubCell"/>
</dbReference>
<dbReference type="PANTHER" id="PTHR12106">
    <property type="entry name" value="SORTILIN RELATED"/>
    <property type="match status" value="1"/>
</dbReference>
<proteinExistence type="predicted"/>
<dbReference type="SUPFAM" id="SSF110296">
    <property type="entry name" value="Oligoxyloglucan reducing end-specific cellobiohydrolase"/>
    <property type="match status" value="2"/>
</dbReference>
<comment type="caution">
    <text evidence="8">The sequence shown here is derived from an EMBL/GenBank/DDBJ whole genome shotgun (WGS) entry which is preliminary data.</text>
</comment>
<dbReference type="Proteomes" id="UP000236319">
    <property type="component" value="Unassembled WGS sequence"/>
</dbReference>
<dbReference type="Pfam" id="PF15902">
    <property type="entry name" value="Sortilin-Vps10"/>
    <property type="match status" value="1"/>
</dbReference>
<dbReference type="InterPro" id="IPR050310">
    <property type="entry name" value="VPS10-sortilin"/>
</dbReference>
<comment type="subcellular location">
    <subcellularLocation>
        <location evidence="1">Membrane</location>
    </subcellularLocation>
</comment>
<dbReference type="Gene3D" id="2.130.10.10">
    <property type="entry name" value="YVTN repeat-like/Quinoprotein amine dehydrogenase"/>
    <property type="match status" value="1"/>
</dbReference>
<reference evidence="8 9" key="1">
    <citation type="journal article" date="2017" name="BMC Genomics">
        <title>Whole-genome assembly of Babesia ovata and comparative genomics between closely related pathogens.</title>
        <authorList>
            <person name="Yamagishi J."/>
            <person name="Asada M."/>
            <person name="Hakimi H."/>
            <person name="Tanaka T.Q."/>
            <person name="Sugimoto C."/>
            <person name="Kawazu S."/>
        </authorList>
    </citation>
    <scope>NUCLEOTIDE SEQUENCE [LARGE SCALE GENOMIC DNA]</scope>
    <source>
        <strain evidence="8 9">Miyake</strain>
    </source>
</reference>
<evidence type="ECO:0000313" key="9">
    <source>
        <dbReference type="Proteomes" id="UP000236319"/>
    </source>
</evidence>
<name>A0A2H6KEE0_9APIC</name>
<dbReference type="InterPro" id="IPR006581">
    <property type="entry name" value="VPS10"/>
</dbReference>
<evidence type="ECO:0000256" key="4">
    <source>
        <dbReference type="ARBA" id="ARBA00023180"/>
    </source>
</evidence>
<dbReference type="GeneID" id="39875138"/>
<dbReference type="PANTHER" id="PTHR12106:SF27">
    <property type="entry name" value="SORTILIN-RELATED RECEPTOR"/>
    <property type="match status" value="1"/>
</dbReference>
<dbReference type="InterPro" id="IPR015943">
    <property type="entry name" value="WD40/YVTN_repeat-like_dom_sf"/>
</dbReference>
<dbReference type="Pfam" id="PF15901">
    <property type="entry name" value="Sortilin_C"/>
    <property type="match status" value="1"/>
</dbReference>
<keyword evidence="2" id="KW-0677">Repeat</keyword>
<keyword evidence="6" id="KW-0732">Signal</keyword>
<evidence type="ECO:0000313" key="8">
    <source>
        <dbReference type="EMBL" id="GBE61368.1"/>
    </source>
</evidence>
<evidence type="ECO:0000256" key="6">
    <source>
        <dbReference type="SAM" id="SignalP"/>
    </source>
</evidence>
<gene>
    <name evidence="8" type="ORF">BOVATA_028610</name>
</gene>
<keyword evidence="5" id="KW-0812">Transmembrane</keyword>
<feature type="chain" id="PRO_5014187360" evidence="6">
    <location>
        <begin position="20"/>
        <end position="877"/>
    </location>
</feature>
<feature type="transmembrane region" description="Helical" evidence="5">
    <location>
        <begin position="770"/>
        <end position="788"/>
    </location>
</feature>
<dbReference type="OrthoDB" id="443634at2759"/>
<dbReference type="InterPro" id="IPR031778">
    <property type="entry name" value="Sortilin_N"/>
</dbReference>
<feature type="signal peptide" evidence="6">
    <location>
        <begin position="1"/>
        <end position="19"/>
    </location>
</feature>
<keyword evidence="9" id="KW-1185">Reference proteome</keyword>
<sequence>MVPRLIFAVLPALLLSAAADDVGAPVPENKIHSHIDIETPGEHDDQAHPAGTILQEPAKVASSIVTPPQNERPMSSAAGKKVSVTEISFDSLIDDLVWCGNDHSTVLLKTQSGRLYRSADGGKQWTEITHLFQGSARNNNYRVDSVVVCETDRNVVVVIGDSKTHFISGNAGHSFVRLEYEGTINMWLFHPVKPSWALLSSWEGACFANENDEDCVHSIFVTRDMGRTFDRVAKYVAQFSWGDITTNSEDRIYYSRYSIESGDQPKQDGWNNNISFMYTDDFGYSATVIMEGGNKFLVSGNYVFVAKVSDPVRQTVNLYVSTDNAVTFNRAVLPVELEERSYTILDTSEGAVIIHVGHEYEGGDIEVGNVYISDASGLRYSLSLPNNIRSASGECEFDKVYSLEGVYIANFRDDSGGMLNPRNKFKTHIDGTKTQLDQKRNRHVAHSKVEPNVRTVVSFNKGAEWHYLQPPKLDSEGRPYDCEEGKCFLHLHGITQYKNFAPFYSVEQATGLVLATGNVGDKLRFDPSQVNTFLSRDGGLTWSEAHKGAFIYEFGDYGGLIVMAQDQKKTREVVFSWNEGATWFDFSLSKHDLSVNNVVIEPKCSSLNFILYGNRNGIGVAFHLDFSSLGQPLCKGIWSIDSSSSDYETWHPTDPHGNHCLLGRKMAYKRRKQASECFNGKEFKATVEREVCNCTPDDYECEIGFTRSIGSNTCKIDGTWLMREGCTSSSFFWTDAYRKIPGDVCAAGWIPHQVAVPCPPHSPLSKGSKAVLSTILVLAIIMMAIVYISHNDKLKHLFHNYGFKQFNYVAYAPVNAKRASQRGAGFGGRFEPELGFIDAEQEQDEPTLLNYISGNRAASNAQQQPAARGEQRHIELL</sequence>
<dbReference type="Gene3D" id="2.10.70.80">
    <property type="match status" value="1"/>
</dbReference>
<dbReference type="RefSeq" id="XP_028867611.1">
    <property type="nucleotide sequence ID" value="XM_029011778.1"/>
</dbReference>
<dbReference type="GO" id="GO:0005794">
    <property type="term" value="C:Golgi apparatus"/>
    <property type="evidence" value="ECO:0007669"/>
    <property type="project" value="TreeGrafter"/>
</dbReference>
<dbReference type="EMBL" id="BDSA01000003">
    <property type="protein sequence ID" value="GBE61368.1"/>
    <property type="molecule type" value="Genomic_DNA"/>
</dbReference>
<dbReference type="GO" id="GO:0006892">
    <property type="term" value="P:post-Golgi vesicle-mediated transport"/>
    <property type="evidence" value="ECO:0007669"/>
    <property type="project" value="TreeGrafter"/>
</dbReference>
<evidence type="ECO:0000256" key="5">
    <source>
        <dbReference type="SAM" id="Phobius"/>
    </source>
</evidence>
<organism evidence="8 9">
    <name type="scientific">Babesia ovata</name>
    <dbReference type="NCBI Taxonomy" id="189622"/>
    <lineage>
        <taxon>Eukaryota</taxon>
        <taxon>Sar</taxon>
        <taxon>Alveolata</taxon>
        <taxon>Apicomplexa</taxon>
        <taxon>Aconoidasida</taxon>
        <taxon>Piroplasmida</taxon>
        <taxon>Babesiidae</taxon>
        <taxon>Babesia</taxon>
    </lineage>
</organism>
<feature type="domain" description="VPS10" evidence="7">
    <location>
        <begin position="104"/>
        <end position="763"/>
    </location>
</feature>
<dbReference type="InterPro" id="IPR031777">
    <property type="entry name" value="Sortilin_C"/>
</dbReference>
<accession>A0A2H6KEE0</accession>
<keyword evidence="3 5" id="KW-0472">Membrane</keyword>